<keyword evidence="1" id="KW-0812">Transmembrane</keyword>
<organism evidence="3 4">
    <name type="scientific">Ostreobium quekettii</name>
    <dbReference type="NCBI Taxonomy" id="121088"/>
    <lineage>
        <taxon>Eukaryota</taxon>
        <taxon>Viridiplantae</taxon>
        <taxon>Chlorophyta</taxon>
        <taxon>core chlorophytes</taxon>
        <taxon>Ulvophyceae</taxon>
        <taxon>TCBD clade</taxon>
        <taxon>Bryopsidales</taxon>
        <taxon>Ostreobineae</taxon>
        <taxon>Ostreobiaceae</taxon>
        <taxon>Ostreobium</taxon>
    </lineage>
</organism>
<sequence length="179" mass="20499">SSFIWDLLAAFPYATLILSAGGKDSFETWWQLPKLLHVRVLYRYYIKQLADVRADTLTGGLRRLFPFIIAISHVMACIWWFLGRLKEQRWSEGSGDEDPSWISHYEGLGTDNIASKGSLAEQYLLSFYYITVTLSANGLVGRMLPQNIWEIFFVCVLMVITLTLYAFVLGEISNLVMKQ</sequence>
<dbReference type="InterPro" id="IPR050818">
    <property type="entry name" value="KCNH_animal-type"/>
</dbReference>
<dbReference type="EMBL" id="CAJHUC010000863">
    <property type="protein sequence ID" value="CAD7698633.1"/>
    <property type="molecule type" value="Genomic_DNA"/>
</dbReference>
<evidence type="ECO:0000313" key="4">
    <source>
        <dbReference type="Proteomes" id="UP000708148"/>
    </source>
</evidence>
<reference evidence="3" key="1">
    <citation type="submission" date="2020-12" db="EMBL/GenBank/DDBJ databases">
        <authorList>
            <person name="Iha C."/>
        </authorList>
    </citation>
    <scope>NUCLEOTIDE SEQUENCE</scope>
</reference>
<feature type="signal peptide" evidence="2">
    <location>
        <begin position="1"/>
        <end position="22"/>
    </location>
</feature>
<feature type="transmembrane region" description="Helical" evidence="1">
    <location>
        <begin position="64"/>
        <end position="82"/>
    </location>
</feature>
<dbReference type="SUPFAM" id="SSF81324">
    <property type="entry name" value="Voltage-gated potassium channels"/>
    <property type="match status" value="1"/>
</dbReference>
<dbReference type="GO" id="GO:0042391">
    <property type="term" value="P:regulation of membrane potential"/>
    <property type="evidence" value="ECO:0007669"/>
    <property type="project" value="TreeGrafter"/>
</dbReference>
<evidence type="ECO:0000256" key="2">
    <source>
        <dbReference type="SAM" id="SignalP"/>
    </source>
</evidence>
<feature type="non-terminal residue" evidence="3">
    <location>
        <position position="179"/>
    </location>
</feature>
<keyword evidence="4" id="KW-1185">Reference proteome</keyword>
<keyword evidence="1" id="KW-0472">Membrane</keyword>
<feature type="transmembrane region" description="Helical" evidence="1">
    <location>
        <begin position="123"/>
        <end position="145"/>
    </location>
</feature>
<dbReference type="OrthoDB" id="426293at2759"/>
<comment type="caution">
    <text evidence="3">The sequence shown here is derived from an EMBL/GenBank/DDBJ whole genome shotgun (WGS) entry which is preliminary data.</text>
</comment>
<feature type="transmembrane region" description="Helical" evidence="1">
    <location>
        <begin position="151"/>
        <end position="170"/>
    </location>
</feature>
<keyword evidence="1" id="KW-1133">Transmembrane helix</keyword>
<dbReference type="PANTHER" id="PTHR10217:SF435">
    <property type="entry name" value="POTASSIUM VOLTAGE-GATED CHANNEL PROTEIN EAG"/>
    <property type="match status" value="1"/>
</dbReference>
<feature type="chain" id="PRO_5035814496" description="Ion transport domain-containing protein" evidence="2">
    <location>
        <begin position="23"/>
        <end position="179"/>
    </location>
</feature>
<dbReference type="PANTHER" id="PTHR10217">
    <property type="entry name" value="VOLTAGE AND LIGAND GATED POTASSIUM CHANNEL"/>
    <property type="match status" value="1"/>
</dbReference>
<accession>A0A8S1IUY3</accession>
<feature type="non-terminal residue" evidence="3">
    <location>
        <position position="1"/>
    </location>
</feature>
<evidence type="ECO:0000313" key="3">
    <source>
        <dbReference type="EMBL" id="CAD7698633.1"/>
    </source>
</evidence>
<gene>
    <name evidence="3" type="ORF">OSTQU699_LOCUS3994</name>
</gene>
<dbReference type="AlphaFoldDB" id="A0A8S1IUY3"/>
<evidence type="ECO:0008006" key="5">
    <source>
        <dbReference type="Google" id="ProtNLM"/>
    </source>
</evidence>
<name>A0A8S1IUY3_9CHLO</name>
<protein>
    <recommendedName>
        <fullName evidence="5">Ion transport domain-containing protein</fullName>
    </recommendedName>
</protein>
<proteinExistence type="predicted"/>
<dbReference type="GO" id="GO:0005249">
    <property type="term" value="F:voltage-gated potassium channel activity"/>
    <property type="evidence" value="ECO:0007669"/>
    <property type="project" value="TreeGrafter"/>
</dbReference>
<dbReference type="Proteomes" id="UP000708148">
    <property type="component" value="Unassembled WGS sequence"/>
</dbReference>
<dbReference type="Gene3D" id="1.10.287.70">
    <property type="match status" value="1"/>
</dbReference>
<dbReference type="GO" id="GO:0005886">
    <property type="term" value="C:plasma membrane"/>
    <property type="evidence" value="ECO:0007669"/>
    <property type="project" value="TreeGrafter"/>
</dbReference>
<keyword evidence="2" id="KW-0732">Signal</keyword>
<evidence type="ECO:0000256" key="1">
    <source>
        <dbReference type="SAM" id="Phobius"/>
    </source>
</evidence>